<feature type="repeat" description="WD" evidence="8">
    <location>
        <begin position="377"/>
        <end position="418"/>
    </location>
</feature>
<evidence type="ECO:0000259" key="10">
    <source>
        <dbReference type="Pfam" id="PF04494"/>
    </source>
</evidence>
<dbReference type="InterPro" id="IPR019775">
    <property type="entry name" value="WD40_repeat_CS"/>
</dbReference>
<comment type="caution">
    <text evidence="11">The sequence shown here is derived from an EMBL/GenBank/DDBJ whole genome shotgun (WGS) entry which is preliminary data.</text>
</comment>
<dbReference type="SMART" id="SM00320">
    <property type="entry name" value="WD40"/>
    <property type="match status" value="6"/>
</dbReference>
<evidence type="ECO:0000256" key="2">
    <source>
        <dbReference type="ARBA" id="ARBA00009435"/>
    </source>
</evidence>
<feature type="repeat" description="WD" evidence="8">
    <location>
        <begin position="582"/>
        <end position="623"/>
    </location>
</feature>
<dbReference type="GO" id="GO:0016251">
    <property type="term" value="F:RNA polymerase II general transcription initiation factor activity"/>
    <property type="evidence" value="ECO:0007669"/>
    <property type="project" value="TreeGrafter"/>
</dbReference>
<feature type="compositionally biased region" description="Low complexity" evidence="9">
    <location>
        <begin position="12"/>
        <end position="44"/>
    </location>
</feature>
<feature type="compositionally biased region" description="Pro residues" evidence="9">
    <location>
        <begin position="1"/>
        <end position="11"/>
    </location>
</feature>
<feature type="repeat" description="WD" evidence="8">
    <location>
        <begin position="538"/>
        <end position="581"/>
    </location>
</feature>
<feature type="repeat" description="WD" evidence="8">
    <location>
        <begin position="496"/>
        <end position="527"/>
    </location>
</feature>
<evidence type="ECO:0000313" key="11">
    <source>
        <dbReference type="EMBL" id="KAF7533300.1"/>
    </source>
</evidence>
<evidence type="ECO:0000256" key="6">
    <source>
        <dbReference type="ARBA" id="ARBA00023163"/>
    </source>
</evidence>
<keyword evidence="3 8" id="KW-0853">WD repeat</keyword>
<comment type="subcellular location">
    <subcellularLocation>
        <location evidence="1">Nucleus</location>
    </subcellularLocation>
</comment>
<dbReference type="Pfam" id="PF08513">
    <property type="entry name" value="LisH"/>
    <property type="match status" value="1"/>
</dbReference>
<dbReference type="InterPro" id="IPR006594">
    <property type="entry name" value="LisH"/>
</dbReference>
<dbReference type="PANTHER" id="PTHR19879">
    <property type="entry name" value="TRANSCRIPTION INITIATION FACTOR TFIID"/>
    <property type="match status" value="1"/>
</dbReference>
<dbReference type="EMBL" id="JAANBB010000837">
    <property type="protein sequence ID" value="KAF7533300.1"/>
    <property type="molecule type" value="Genomic_DNA"/>
</dbReference>
<feature type="region of interest" description="Disordered" evidence="9">
    <location>
        <begin position="1"/>
        <end position="44"/>
    </location>
</feature>
<feature type="region of interest" description="Disordered" evidence="9">
    <location>
        <begin position="664"/>
        <end position="717"/>
    </location>
</feature>
<dbReference type="GO" id="GO:0006367">
    <property type="term" value="P:transcription initiation at RNA polymerase II promoter"/>
    <property type="evidence" value="ECO:0007669"/>
    <property type="project" value="TreeGrafter"/>
</dbReference>
<dbReference type="InterPro" id="IPR007582">
    <property type="entry name" value="TFIID_NTD2"/>
</dbReference>
<evidence type="ECO:0000256" key="4">
    <source>
        <dbReference type="ARBA" id="ARBA00022737"/>
    </source>
</evidence>
<reference evidence="11" key="1">
    <citation type="submission" date="2020-03" db="EMBL/GenBank/DDBJ databases">
        <title>Draft Genome Sequence of Cylindrodendrum hubeiense.</title>
        <authorList>
            <person name="Buettner E."/>
            <person name="Kellner H."/>
        </authorList>
    </citation>
    <scope>NUCLEOTIDE SEQUENCE</scope>
    <source>
        <strain evidence="11">IHI 201604</strain>
    </source>
</reference>
<dbReference type="PROSITE" id="PS00678">
    <property type="entry name" value="WD_REPEATS_1"/>
    <property type="match status" value="1"/>
</dbReference>
<sequence>MSAPVPTPGAAPPGSYTGQTAAPPAATHATTTAATGQASTTGSAMSNQNLNQIVTDYLLKRGFNRTEEVFRQESKHLGPDGKPIQQLANLGPKKYQKAFNLLREWVGNNLDLYKFELSKLLWPMFVYSFLELVNQAYAEDAKVFLRDIGLHFQAVHADDLKTFATVTLPQHIAENSITKLYRENKYRIPLNQHATGDLFNFLERESEQGGSVIRHLLVNYCQVDSTARGPITPFSFEAVYRKSRNLEIEEIDTNEGIPGVNIGLSNKDILDPAAPLKLGPMPMDTDLREDVRAEIEDEERRKPPPVGKTSMLEEFDQKIKREDSADVPNRAEIPLPPSRPRDIMLEMQKVRENRDRFKIEGQTGGVGLPISACMFTFHNSLGSISCMDFSNDGQLVAAGTTESYIRVWSLDGKALSTMNAHEKDSKFNSRKLIGHSAPVYDVSFSDAVSGPPQKLFGDEGKANPAIDTKPKLLLSSSADGQIRLWSLESWSCLCLYKSHDGPAFRSVWGPHGHYFISGGYDKAVRVWMQDHASPQRLLVGHDTSISALAWHPNGMYVFSASDETDKSIRMWSVVSGSCVRVFTGHNDYISALECAPNGKILASADCAGNIFFWDLTKGTRIKRSRGHGKGGIWSLSFSVESTVLASGGQDGTVRLWDVELPADPQKATQQQAGLDAATAGVDGANPATATGEASRATGGTSGQTGAAGANAGTHKKKNKEVMITPDQISAFPTKKTPVMKVKFTRMNLVIVGGCYDPGR</sequence>
<dbReference type="Gene3D" id="1.25.40.500">
    <property type="entry name" value="TFIID subunit TAF5, NTD2 domain"/>
    <property type="match status" value="1"/>
</dbReference>
<accession>A0A9P5GS42</accession>
<dbReference type="InterPro" id="IPR037264">
    <property type="entry name" value="TFIID_NTD2_sf"/>
</dbReference>
<evidence type="ECO:0000256" key="5">
    <source>
        <dbReference type="ARBA" id="ARBA00023015"/>
    </source>
</evidence>
<feature type="repeat" description="WD" evidence="8">
    <location>
        <begin position="632"/>
        <end position="659"/>
    </location>
</feature>
<dbReference type="PROSITE" id="PS50896">
    <property type="entry name" value="LISH"/>
    <property type="match status" value="1"/>
</dbReference>
<dbReference type="Pfam" id="PF04494">
    <property type="entry name" value="TFIID_NTD2"/>
    <property type="match status" value="1"/>
</dbReference>
<keyword evidence="12" id="KW-1185">Reference proteome</keyword>
<evidence type="ECO:0000256" key="7">
    <source>
        <dbReference type="ARBA" id="ARBA00023242"/>
    </source>
</evidence>
<dbReference type="SUPFAM" id="SSF160897">
    <property type="entry name" value="Taf5 N-terminal domain-like"/>
    <property type="match status" value="1"/>
</dbReference>
<dbReference type="InterPro" id="IPR015943">
    <property type="entry name" value="WD40/YVTN_repeat-like_dom_sf"/>
</dbReference>
<name>A0A9P5GS42_9HYPO</name>
<protein>
    <recommendedName>
        <fullName evidence="10">TFIID subunit TAF5 NTD2 domain-containing protein</fullName>
    </recommendedName>
</protein>
<dbReference type="CDD" id="cd00200">
    <property type="entry name" value="WD40"/>
    <property type="match status" value="1"/>
</dbReference>
<keyword evidence="4" id="KW-0677">Repeat</keyword>
<keyword evidence="6" id="KW-0804">Transcription</keyword>
<dbReference type="PROSITE" id="PS50294">
    <property type="entry name" value="WD_REPEATS_REGION"/>
    <property type="match status" value="3"/>
</dbReference>
<dbReference type="AlphaFoldDB" id="A0A9P5GS42"/>
<feature type="repeat" description="WD" evidence="8">
    <location>
        <begin position="472"/>
        <end position="489"/>
    </location>
</feature>
<evidence type="ECO:0000256" key="8">
    <source>
        <dbReference type="PROSITE-ProRule" id="PRU00221"/>
    </source>
</evidence>
<dbReference type="PROSITE" id="PS50082">
    <property type="entry name" value="WD_REPEATS_2"/>
    <property type="match status" value="6"/>
</dbReference>
<dbReference type="Pfam" id="PF00400">
    <property type="entry name" value="WD40"/>
    <property type="match status" value="5"/>
</dbReference>
<dbReference type="SMART" id="SM00667">
    <property type="entry name" value="LisH"/>
    <property type="match status" value="1"/>
</dbReference>
<dbReference type="PRINTS" id="PR00320">
    <property type="entry name" value="GPROTEINBRPT"/>
</dbReference>
<dbReference type="PANTHER" id="PTHR19879:SF1">
    <property type="entry name" value="CANNONBALL-RELATED"/>
    <property type="match status" value="1"/>
</dbReference>
<feature type="domain" description="TFIID subunit TAF5 NTD2" evidence="10">
    <location>
        <begin position="91"/>
        <end position="221"/>
    </location>
</feature>
<gene>
    <name evidence="11" type="ORF">G7Z17_g13532</name>
</gene>
<proteinExistence type="inferred from homology"/>
<evidence type="ECO:0000256" key="3">
    <source>
        <dbReference type="ARBA" id="ARBA00022574"/>
    </source>
</evidence>
<dbReference type="OrthoDB" id="10266330at2759"/>
<dbReference type="SUPFAM" id="SSF50978">
    <property type="entry name" value="WD40 repeat-like"/>
    <property type="match status" value="1"/>
</dbReference>
<keyword evidence="5" id="KW-0805">Transcription regulation</keyword>
<dbReference type="GO" id="GO:0005669">
    <property type="term" value="C:transcription factor TFIID complex"/>
    <property type="evidence" value="ECO:0007669"/>
    <property type="project" value="TreeGrafter"/>
</dbReference>
<keyword evidence="7" id="KW-0539">Nucleus</keyword>
<feature type="compositionally biased region" description="Low complexity" evidence="9">
    <location>
        <begin position="693"/>
        <end position="712"/>
    </location>
</feature>
<dbReference type="InterPro" id="IPR020472">
    <property type="entry name" value="WD40_PAC1"/>
</dbReference>
<comment type="similarity">
    <text evidence="2">Belongs to the WD repeat TAF5 family.</text>
</comment>
<evidence type="ECO:0000256" key="1">
    <source>
        <dbReference type="ARBA" id="ARBA00004123"/>
    </source>
</evidence>
<dbReference type="Proteomes" id="UP000722485">
    <property type="component" value="Unassembled WGS sequence"/>
</dbReference>
<dbReference type="CDD" id="cd08044">
    <property type="entry name" value="TAF5_NTD2"/>
    <property type="match status" value="1"/>
</dbReference>
<dbReference type="InterPro" id="IPR036322">
    <property type="entry name" value="WD40_repeat_dom_sf"/>
</dbReference>
<dbReference type="InterPro" id="IPR001680">
    <property type="entry name" value="WD40_rpt"/>
</dbReference>
<evidence type="ECO:0000313" key="12">
    <source>
        <dbReference type="Proteomes" id="UP000722485"/>
    </source>
</evidence>
<dbReference type="Gene3D" id="2.130.10.10">
    <property type="entry name" value="YVTN repeat-like/Quinoprotein amine dehydrogenase"/>
    <property type="match status" value="2"/>
</dbReference>
<evidence type="ECO:0000256" key="9">
    <source>
        <dbReference type="SAM" id="MobiDB-lite"/>
    </source>
</evidence>
<organism evidence="11 12">
    <name type="scientific">Cylindrodendrum hubeiense</name>
    <dbReference type="NCBI Taxonomy" id="595255"/>
    <lineage>
        <taxon>Eukaryota</taxon>
        <taxon>Fungi</taxon>
        <taxon>Dikarya</taxon>
        <taxon>Ascomycota</taxon>
        <taxon>Pezizomycotina</taxon>
        <taxon>Sordariomycetes</taxon>
        <taxon>Hypocreomycetidae</taxon>
        <taxon>Hypocreales</taxon>
        <taxon>Nectriaceae</taxon>
        <taxon>Cylindrodendrum</taxon>
    </lineage>
</organism>